<gene>
    <name evidence="1" type="ORF">LEP1GSC050_1781</name>
</gene>
<dbReference type="OrthoDB" id="6007232at2"/>
<accession>T0G8Y2</accession>
<name>T0G8Y2_9LEPT</name>
<comment type="caution">
    <text evidence="1">The sequence shown here is derived from an EMBL/GenBank/DDBJ whole genome shotgun (WGS) entry which is preliminary data.</text>
</comment>
<organism evidence="1 2">
    <name type="scientific">Leptospira broomii serovar Hurstbridge str. 5399</name>
    <dbReference type="NCBI Taxonomy" id="1049789"/>
    <lineage>
        <taxon>Bacteria</taxon>
        <taxon>Pseudomonadati</taxon>
        <taxon>Spirochaetota</taxon>
        <taxon>Spirochaetia</taxon>
        <taxon>Leptospirales</taxon>
        <taxon>Leptospiraceae</taxon>
        <taxon>Leptospira</taxon>
    </lineage>
</organism>
<sequence>MSPNDKEESKKEHFVLKGDAADAFFRRIVERNTKASAERLADAKKEAERRGKEPFDLEKLERLYDTRKDTEGRVDPFEVRHTHYEDLYYTYDRNIMTLEEFVIFLERTNHW</sequence>
<dbReference type="EMBL" id="AHMO02000011">
    <property type="protein sequence ID" value="EQA43284.1"/>
    <property type="molecule type" value="Genomic_DNA"/>
</dbReference>
<keyword evidence="2" id="KW-1185">Reference proteome</keyword>
<protein>
    <submittedName>
        <fullName evidence="1">Uncharacterized protein</fullName>
    </submittedName>
</protein>
<evidence type="ECO:0000313" key="2">
    <source>
        <dbReference type="Proteomes" id="UP000015454"/>
    </source>
</evidence>
<dbReference type="CDD" id="cd21418">
    <property type="entry name" value="Arc1"/>
    <property type="match status" value="1"/>
</dbReference>
<reference evidence="1" key="1">
    <citation type="submission" date="2013-05" db="EMBL/GenBank/DDBJ databases">
        <authorList>
            <person name="Harkins D.M."/>
            <person name="Durkin A.S."/>
            <person name="Brinkac L.M."/>
            <person name="Haft D.H."/>
            <person name="Selengut J.D."/>
            <person name="Sanka R."/>
            <person name="DePew J."/>
            <person name="Purushe J."/>
            <person name="Hartskeerl R.A."/>
            <person name="Ahmed A."/>
            <person name="van der Linden H."/>
            <person name="Goris M.G.A."/>
            <person name="Vinetz J.M."/>
            <person name="Sutton G.G."/>
            <person name="Nierman W.C."/>
            <person name="Fouts D.E."/>
        </authorList>
    </citation>
    <scope>NUCLEOTIDE SEQUENCE [LARGE SCALE GENOMIC DNA]</scope>
    <source>
        <strain evidence="1">5399</strain>
    </source>
</reference>
<dbReference type="RefSeq" id="WP_010570181.1">
    <property type="nucleotide sequence ID" value="NZ_AHMO02000011.1"/>
</dbReference>
<dbReference type="AlphaFoldDB" id="T0G8Y2"/>
<evidence type="ECO:0000313" key="1">
    <source>
        <dbReference type="EMBL" id="EQA43284.1"/>
    </source>
</evidence>
<dbReference type="Proteomes" id="UP000015454">
    <property type="component" value="Unassembled WGS sequence"/>
</dbReference>
<proteinExistence type="predicted"/>